<dbReference type="GO" id="GO:0003735">
    <property type="term" value="F:structural constituent of ribosome"/>
    <property type="evidence" value="ECO:0007669"/>
    <property type="project" value="InterPro"/>
</dbReference>
<proteinExistence type="inferred from homology"/>
<comment type="function">
    <text evidence="5">Forms part of the polypeptide exit tunnel.</text>
</comment>
<evidence type="ECO:0000256" key="4">
    <source>
        <dbReference type="ARBA" id="ARBA00035244"/>
    </source>
</evidence>
<dbReference type="GO" id="GO:0019843">
    <property type="term" value="F:rRNA binding"/>
    <property type="evidence" value="ECO:0007669"/>
    <property type="project" value="UniProtKB-UniRule"/>
</dbReference>
<reference evidence="7 8" key="1">
    <citation type="journal article" date="2018" name="ISME J.">
        <title>A methanotrophic archaeon couples anaerobic oxidation of methane to Fe(III) reduction.</title>
        <authorList>
            <person name="Cai C."/>
            <person name="Leu A.O."/>
            <person name="Xie G.J."/>
            <person name="Guo J."/>
            <person name="Feng Y."/>
            <person name="Zhao J.X."/>
            <person name="Tyson G.W."/>
            <person name="Yuan Z."/>
            <person name="Hu S."/>
        </authorList>
    </citation>
    <scope>NUCLEOTIDE SEQUENCE [LARGE SCALE GENOMIC DNA]</scope>
    <source>
        <strain evidence="7">FeB_12</strain>
    </source>
</reference>
<evidence type="ECO:0000256" key="5">
    <source>
        <dbReference type="HAMAP-Rule" id="MF_01328"/>
    </source>
</evidence>
<dbReference type="AlphaFoldDB" id="A0A855X4M5"/>
<evidence type="ECO:0000313" key="7">
    <source>
        <dbReference type="EMBL" id="PWB75034.1"/>
    </source>
</evidence>
<dbReference type="InterPro" id="IPR013005">
    <property type="entry name" value="Ribosomal_uL4-like"/>
</dbReference>
<dbReference type="PANTHER" id="PTHR10746">
    <property type="entry name" value="50S RIBOSOMAL PROTEIN L4"/>
    <property type="match status" value="1"/>
</dbReference>
<evidence type="ECO:0000256" key="3">
    <source>
        <dbReference type="ARBA" id="ARBA00023274"/>
    </source>
</evidence>
<comment type="function">
    <text evidence="5">One of the primary rRNA binding proteins, this protein initially binds near the 5'-end of the 23S rRNA. It is important during the early stages of 50S assembly. It makes multiple contacts with different domains of the 23S rRNA in the assembled 50S subunit and ribosome.</text>
</comment>
<dbReference type="EMBL" id="PQAP01000015">
    <property type="protein sequence ID" value="PWB75034.1"/>
    <property type="molecule type" value="Genomic_DNA"/>
</dbReference>
<dbReference type="InterPro" id="IPR002136">
    <property type="entry name" value="Ribosomal_uL4"/>
</dbReference>
<dbReference type="GO" id="GO:1990904">
    <property type="term" value="C:ribonucleoprotein complex"/>
    <property type="evidence" value="ECO:0007669"/>
    <property type="project" value="UniProtKB-KW"/>
</dbReference>
<evidence type="ECO:0000256" key="6">
    <source>
        <dbReference type="SAM" id="MobiDB-lite"/>
    </source>
</evidence>
<dbReference type="Pfam" id="PF00573">
    <property type="entry name" value="Ribosomal_L4"/>
    <property type="match status" value="1"/>
</dbReference>
<comment type="caution">
    <text evidence="7">The sequence shown here is derived from an EMBL/GenBank/DDBJ whole genome shotgun (WGS) entry which is preliminary data.</text>
</comment>
<sequence length="207" mass="22841">MKVKVYNQDGAEVGSVDLKPEIFEIEPNEAVVHQYVVNYLARQRQGTVKTKGRSEVSGGGKKPWRQKGTGRARSGTIRSPLWRGGGTVFGPQPRSYGSNFPKQMKRLAIRSVLSSKAKENQIKVLDQISFDAPKTKNVTGMLGKLELTGRKCLILDEGRNDKMTLSCRNLRKVTYGRAALANGYDLLNADVIVLTKAGLEKVHEVLA</sequence>
<keyword evidence="2 5" id="KW-0689">Ribosomal protein</keyword>
<dbReference type="InterPro" id="IPR023574">
    <property type="entry name" value="Ribosomal_uL4_dom_sf"/>
</dbReference>
<dbReference type="GO" id="GO:0005840">
    <property type="term" value="C:ribosome"/>
    <property type="evidence" value="ECO:0007669"/>
    <property type="project" value="UniProtKB-KW"/>
</dbReference>
<keyword evidence="5" id="KW-0699">rRNA-binding</keyword>
<feature type="region of interest" description="Disordered" evidence="6">
    <location>
        <begin position="47"/>
        <end position="77"/>
    </location>
</feature>
<dbReference type="Gene3D" id="3.40.1370.10">
    <property type="match status" value="1"/>
</dbReference>
<dbReference type="Proteomes" id="UP000250918">
    <property type="component" value="Unassembled WGS sequence"/>
</dbReference>
<evidence type="ECO:0000313" key="8">
    <source>
        <dbReference type="Proteomes" id="UP000250918"/>
    </source>
</evidence>
<comment type="similarity">
    <text evidence="1 5">Belongs to the universal ribosomal protein uL4 family.</text>
</comment>
<dbReference type="PANTHER" id="PTHR10746:SF6">
    <property type="entry name" value="LARGE RIBOSOMAL SUBUNIT PROTEIN UL4M"/>
    <property type="match status" value="1"/>
</dbReference>
<dbReference type="GO" id="GO:0006412">
    <property type="term" value="P:translation"/>
    <property type="evidence" value="ECO:0007669"/>
    <property type="project" value="UniProtKB-UniRule"/>
</dbReference>
<organism evidence="7 8">
    <name type="scientific">candidate division GN15 bacterium</name>
    <dbReference type="NCBI Taxonomy" id="2072418"/>
    <lineage>
        <taxon>Bacteria</taxon>
        <taxon>candidate division GN15</taxon>
    </lineage>
</organism>
<protein>
    <recommendedName>
        <fullName evidence="4 5">Large ribosomal subunit protein uL4</fullName>
    </recommendedName>
</protein>
<dbReference type="HAMAP" id="MF_01328_B">
    <property type="entry name" value="Ribosomal_uL4_B"/>
    <property type="match status" value="1"/>
</dbReference>
<name>A0A855X4M5_9BACT</name>
<dbReference type="NCBIfam" id="TIGR03953">
    <property type="entry name" value="rplD_bact"/>
    <property type="match status" value="1"/>
</dbReference>
<dbReference type="SUPFAM" id="SSF52166">
    <property type="entry name" value="Ribosomal protein L4"/>
    <property type="match status" value="1"/>
</dbReference>
<comment type="subunit">
    <text evidence="5">Part of the 50S ribosomal subunit.</text>
</comment>
<evidence type="ECO:0000256" key="1">
    <source>
        <dbReference type="ARBA" id="ARBA00010528"/>
    </source>
</evidence>
<keyword evidence="5" id="KW-0694">RNA-binding</keyword>
<keyword evidence="3 5" id="KW-0687">Ribonucleoprotein</keyword>
<accession>A0A855X4M5</accession>
<evidence type="ECO:0000256" key="2">
    <source>
        <dbReference type="ARBA" id="ARBA00022980"/>
    </source>
</evidence>
<gene>
    <name evidence="5" type="primary">rplD</name>
    <name evidence="7" type="ORF">C3F09_03090</name>
</gene>